<evidence type="ECO:0000313" key="2">
    <source>
        <dbReference type="EMBL" id="SPQ01010.1"/>
    </source>
</evidence>
<dbReference type="Gene3D" id="3.40.50.620">
    <property type="entry name" value="HUPs"/>
    <property type="match status" value="1"/>
</dbReference>
<keyword evidence="3" id="KW-1185">Reference proteome</keyword>
<dbReference type="InterPro" id="IPR014729">
    <property type="entry name" value="Rossmann-like_a/b/a_fold"/>
</dbReference>
<dbReference type="GO" id="GO:0016783">
    <property type="term" value="F:sulfurtransferase activity"/>
    <property type="evidence" value="ECO:0007669"/>
    <property type="project" value="InterPro"/>
</dbReference>
<dbReference type="PIRSF" id="PIRSF006661">
    <property type="entry name" value="PP-lp_UCP006661"/>
    <property type="match status" value="1"/>
</dbReference>
<evidence type="ECO:0000256" key="1">
    <source>
        <dbReference type="PIRSR" id="PIRSR006661-1"/>
    </source>
</evidence>
<sequence length="280" mass="31560">MEKPLISDSQFLDLVTSLKECGSAVLAFSGGVDSSFLLAVMKTAQMRILAVTAISETMPRQDKDASTALAGELEVEHRFIHTGELQSESFVRNTPDRCYFCKDELFRNLQAIAKEEGFQHVFDGSNSDDMTDYRPGRRAALLHAVRSPLAEQGLSKDRIRALSRELGLKNWDRPSSPCLSSRIPYGRRITAEALRRVGQAEEFIVSLGIREARVRDYEECARIEVNEDDMHVLLNPTNRRIITEKLRSLGYHFVSMDLEGYRSGNMNRVLEDGNKARVSS</sequence>
<name>A0A2U3QI19_9BACT</name>
<dbReference type="PANTHER" id="PTHR43169:SF2">
    <property type="entry name" value="NAD_GMP SYNTHASE DOMAIN-CONTAINING PROTEIN"/>
    <property type="match status" value="1"/>
</dbReference>
<reference evidence="3" key="1">
    <citation type="submission" date="2018-03" db="EMBL/GenBank/DDBJ databases">
        <authorList>
            <person name="Zecchin S."/>
        </authorList>
    </citation>
    <scope>NUCLEOTIDE SEQUENCE [LARGE SCALE GENOMIC DNA]</scope>
</reference>
<evidence type="ECO:0000313" key="3">
    <source>
        <dbReference type="Proteomes" id="UP000245125"/>
    </source>
</evidence>
<dbReference type="InterPro" id="IPR005232">
    <property type="entry name" value="LarE"/>
</dbReference>
<protein>
    <submittedName>
        <fullName evidence="2">Uncharacterized protein</fullName>
    </submittedName>
</protein>
<dbReference type="InterPro" id="IPR052188">
    <property type="entry name" value="Ni-pincer_cofactor_biosynth"/>
</dbReference>
<dbReference type="Proteomes" id="UP000245125">
    <property type="component" value="Unassembled WGS sequence"/>
</dbReference>
<organism evidence="2 3">
    <name type="scientific">Candidatus Sulfobium mesophilum</name>
    <dbReference type="NCBI Taxonomy" id="2016548"/>
    <lineage>
        <taxon>Bacteria</taxon>
        <taxon>Pseudomonadati</taxon>
        <taxon>Nitrospirota</taxon>
        <taxon>Nitrospiria</taxon>
        <taxon>Nitrospirales</taxon>
        <taxon>Nitrospiraceae</taxon>
        <taxon>Candidatus Sulfobium</taxon>
    </lineage>
</organism>
<dbReference type="NCBIfam" id="TIGR00268">
    <property type="entry name" value="ATP-dependent sacrificial sulfur transferase LarE"/>
    <property type="match status" value="1"/>
</dbReference>
<dbReference type="CDD" id="cd01990">
    <property type="entry name" value="LarE-like"/>
    <property type="match status" value="1"/>
</dbReference>
<dbReference type="EMBL" id="OUUY01000086">
    <property type="protein sequence ID" value="SPQ01010.1"/>
    <property type="molecule type" value="Genomic_DNA"/>
</dbReference>
<dbReference type="AlphaFoldDB" id="A0A2U3QI19"/>
<accession>A0A2U3QI19</accession>
<proteinExistence type="predicted"/>
<gene>
    <name evidence="2" type="ORF">NBG4_40050</name>
</gene>
<dbReference type="PANTHER" id="PTHR43169">
    <property type="entry name" value="EXSB FAMILY PROTEIN"/>
    <property type="match status" value="1"/>
</dbReference>
<feature type="active site" description="Nucleophile and sulfur donor" evidence="1">
    <location>
        <position position="178"/>
    </location>
</feature>
<dbReference type="SUPFAM" id="SSF52402">
    <property type="entry name" value="Adenine nucleotide alpha hydrolases-like"/>
    <property type="match status" value="1"/>
</dbReference>
<dbReference type="OrthoDB" id="9776919at2"/>